<name>A0A8X6Q286_NEPPI</name>
<organism evidence="2 3">
    <name type="scientific">Nephila pilipes</name>
    <name type="common">Giant wood spider</name>
    <name type="synonym">Nephila maculata</name>
    <dbReference type="NCBI Taxonomy" id="299642"/>
    <lineage>
        <taxon>Eukaryota</taxon>
        <taxon>Metazoa</taxon>
        <taxon>Ecdysozoa</taxon>
        <taxon>Arthropoda</taxon>
        <taxon>Chelicerata</taxon>
        <taxon>Arachnida</taxon>
        <taxon>Araneae</taxon>
        <taxon>Araneomorphae</taxon>
        <taxon>Entelegynae</taxon>
        <taxon>Araneoidea</taxon>
        <taxon>Nephilidae</taxon>
        <taxon>Nephila</taxon>
    </lineage>
</organism>
<reference evidence="2" key="1">
    <citation type="submission" date="2020-08" db="EMBL/GenBank/DDBJ databases">
        <title>Multicomponent nature underlies the extraordinary mechanical properties of spider dragline silk.</title>
        <authorList>
            <person name="Kono N."/>
            <person name="Nakamura H."/>
            <person name="Mori M."/>
            <person name="Yoshida Y."/>
            <person name="Ohtoshi R."/>
            <person name="Malay A.D."/>
            <person name="Moran D.A.P."/>
            <person name="Tomita M."/>
            <person name="Numata K."/>
            <person name="Arakawa K."/>
        </authorList>
    </citation>
    <scope>NUCLEOTIDE SEQUENCE</scope>
</reference>
<sequence>METLESESAAGSSISREDGRRLGLEPSSIRNIHHEVFNQYPYILQSYHALLPSDTAESEAFVRWVLSKIEQDSNWVCNIFWTVEAHSSIYGDINTHKCCIWTTSNPRVYTEKPLYSTKSE</sequence>
<evidence type="ECO:0000313" key="3">
    <source>
        <dbReference type="Proteomes" id="UP000887013"/>
    </source>
</evidence>
<keyword evidence="3" id="KW-1185">Reference proteome</keyword>
<evidence type="ECO:0000256" key="1">
    <source>
        <dbReference type="SAM" id="MobiDB-lite"/>
    </source>
</evidence>
<dbReference type="PANTHER" id="PTHR47326:SF1">
    <property type="entry name" value="HTH PSQ-TYPE DOMAIN-CONTAINING PROTEIN"/>
    <property type="match status" value="1"/>
</dbReference>
<evidence type="ECO:0000313" key="2">
    <source>
        <dbReference type="EMBL" id="GFU02499.1"/>
    </source>
</evidence>
<gene>
    <name evidence="2" type="primary">AVEN_12835_1</name>
    <name evidence="2" type="ORF">NPIL_584311</name>
</gene>
<dbReference type="OrthoDB" id="9971063at2759"/>
<dbReference type="Proteomes" id="UP000887013">
    <property type="component" value="Unassembled WGS sequence"/>
</dbReference>
<feature type="region of interest" description="Disordered" evidence="1">
    <location>
        <begin position="1"/>
        <end position="21"/>
    </location>
</feature>
<proteinExistence type="predicted"/>
<comment type="caution">
    <text evidence="2">The sequence shown here is derived from an EMBL/GenBank/DDBJ whole genome shotgun (WGS) entry which is preliminary data.</text>
</comment>
<dbReference type="EMBL" id="BMAW01076655">
    <property type="protein sequence ID" value="GFU02499.1"/>
    <property type="molecule type" value="Genomic_DNA"/>
</dbReference>
<dbReference type="AlphaFoldDB" id="A0A8X6Q286"/>
<accession>A0A8X6Q286</accession>
<protein>
    <submittedName>
        <fullName evidence="2">Uncharacterized protein</fullName>
    </submittedName>
</protein>
<dbReference type="PANTHER" id="PTHR47326">
    <property type="entry name" value="TRANSPOSABLE ELEMENT TC3 TRANSPOSASE-LIKE PROTEIN"/>
    <property type="match status" value="1"/>
</dbReference>